<accession>A0A1E8EXI9</accession>
<dbReference type="OrthoDB" id="1913450at2"/>
<protein>
    <recommendedName>
        <fullName evidence="3">Metal-binding protein</fullName>
    </recommendedName>
</protein>
<evidence type="ECO:0008006" key="3">
    <source>
        <dbReference type="Google" id="ProtNLM"/>
    </source>
</evidence>
<dbReference type="STRING" id="1121290.CLAOCE_16680"/>
<evidence type="ECO:0000313" key="2">
    <source>
        <dbReference type="Proteomes" id="UP000175744"/>
    </source>
</evidence>
<keyword evidence="2" id="KW-1185">Reference proteome</keyword>
<evidence type="ECO:0000313" key="1">
    <source>
        <dbReference type="EMBL" id="OFI05510.1"/>
    </source>
</evidence>
<organism evidence="1 2">
    <name type="scientific">Clostridium acetireducens DSM 10703</name>
    <dbReference type="NCBI Taxonomy" id="1121290"/>
    <lineage>
        <taxon>Bacteria</taxon>
        <taxon>Bacillati</taxon>
        <taxon>Bacillota</taxon>
        <taxon>Clostridia</taxon>
        <taxon>Eubacteriales</taxon>
        <taxon>Clostridiaceae</taxon>
        <taxon>Clostridium</taxon>
    </lineage>
</organism>
<dbReference type="RefSeq" id="WP_070110639.1">
    <property type="nucleotide sequence ID" value="NZ_LZFO01000025.1"/>
</dbReference>
<dbReference type="PATRIC" id="fig|1121290.3.peg.1658"/>
<proteinExistence type="predicted"/>
<name>A0A1E8EXI9_9CLOT</name>
<comment type="caution">
    <text evidence="1">The sequence shown here is derived from an EMBL/GenBank/DDBJ whole genome shotgun (WGS) entry which is preliminary data.</text>
</comment>
<sequence length="80" mass="9212">MNIRDIMKYIESEYSVINDTPCEICGGNYIADCLEIDIINGFPYDVCTCVCENCGYEKTFTFSAPFIDENHFKKTKKTMN</sequence>
<dbReference type="Proteomes" id="UP000175744">
    <property type="component" value="Unassembled WGS sequence"/>
</dbReference>
<dbReference type="AlphaFoldDB" id="A0A1E8EXI9"/>
<reference evidence="1 2" key="1">
    <citation type="submission" date="2016-06" db="EMBL/GenBank/DDBJ databases">
        <title>Genome sequence of Clostridium acetireducens DSM 10703.</title>
        <authorList>
            <person name="Poehlein A."/>
            <person name="Fluechter S."/>
            <person name="Duerre P."/>
            <person name="Daniel R."/>
        </authorList>
    </citation>
    <scope>NUCLEOTIDE SEQUENCE [LARGE SCALE GENOMIC DNA]</scope>
    <source>
        <strain evidence="1 2">DSM 10703</strain>
    </source>
</reference>
<dbReference type="EMBL" id="LZFO01000025">
    <property type="protein sequence ID" value="OFI05510.1"/>
    <property type="molecule type" value="Genomic_DNA"/>
</dbReference>
<gene>
    <name evidence="1" type="ORF">CLOACE_16680</name>
</gene>